<sequence length="281" mass="31884">NKLYAGTQNFIIPEEGGEIGDIQELADGAEVWRWDGESWECVVPYGNPGGGDERIDNMYIWRMIEYNEELVIGTMNLLQGGELWASKTGDTGSFVLINDPGMRLDTKHIPVCFEVNGIPYKTNLSEQYGIRSVAKFKDKLYVGTATWAYFVDRIFFSTQGLNLACPDAPEGTYPYSPHVGCEIWRIEKLPQKYLPLLIYPNPCNLSTNQEITIDRLPPGATVFIYTISGEFVRCLKPQWPSPEKVRWDCRNERGETVARGIYIVFVKSYTETRTGKIAIIK</sequence>
<evidence type="ECO:0000313" key="2">
    <source>
        <dbReference type="Proteomes" id="UP000267654"/>
    </source>
</evidence>
<gene>
    <name evidence="1" type="ORF">DRI96_03880</name>
</gene>
<comment type="caution">
    <text evidence="1">The sequence shown here is derived from an EMBL/GenBank/DDBJ whole genome shotgun (WGS) entry which is preliminary data.</text>
</comment>
<accession>A0A662DFX7</accession>
<reference evidence="1 2" key="1">
    <citation type="submission" date="2018-06" db="EMBL/GenBank/DDBJ databases">
        <title>Extensive metabolic versatility and redundancy in microbially diverse, dynamic hydrothermal sediments.</title>
        <authorList>
            <person name="Dombrowski N."/>
            <person name="Teske A."/>
            <person name="Baker B.J."/>
        </authorList>
    </citation>
    <scope>NUCLEOTIDE SEQUENCE [LARGE SCALE GENOMIC DNA]</scope>
    <source>
        <strain evidence="1">B19_G9</strain>
    </source>
</reference>
<dbReference type="AlphaFoldDB" id="A0A662DFX7"/>
<feature type="non-terminal residue" evidence="1">
    <location>
        <position position="1"/>
    </location>
</feature>
<protein>
    <recommendedName>
        <fullName evidence="3">T9SS type A sorting domain-containing protein</fullName>
    </recommendedName>
</protein>
<evidence type="ECO:0000313" key="1">
    <source>
        <dbReference type="EMBL" id="RLE12856.1"/>
    </source>
</evidence>
<organism evidence="1 2">
    <name type="scientific">Aerophobetes bacterium</name>
    <dbReference type="NCBI Taxonomy" id="2030807"/>
    <lineage>
        <taxon>Bacteria</taxon>
        <taxon>Candidatus Aerophobota</taxon>
    </lineage>
</organism>
<proteinExistence type="predicted"/>
<dbReference type="EMBL" id="QMQB01000127">
    <property type="protein sequence ID" value="RLE12856.1"/>
    <property type="molecule type" value="Genomic_DNA"/>
</dbReference>
<name>A0A662DFX7_UNCAE</name>
<dbReference type="Proteomes" id="UP000267654">
    <property type="component" value="Unassembled WGS sequence"/>
</dbReference>
<evidence type="ECO:0008006" key="3">
    <source>
        <dbReference type="Google" id="ProtNLM"/>
    </source>
</evidence>
<dbReference type="Gene3D" id="2.60.40.4070">
    <property type="match status" value="1"/>
</dbReference>